<dbReference type="GO" id="GO:0015421">
    <property type="term" value="F:ABC-type oligopeptide transporter activity"/>
    <property type="evidence" value="ECO:0007669"/>
    <property type="project" value="TreeGrafter"/>
</dbReference>
<dbReference type="PROSITE" id="PS00211">
    <property type="entry name" value="ABC_TRANSPORTER_1"/>
    <property type="match status" value="1"/>
</dbReference>
<evidence type="ECO:0000259" key="10">
    <source>
        <dbReference type="PROSITE" id="PS50893"/>
    </source>
</evidence>
<feature type="transmembrane region" description="Helical" evidence="9">
    <location>
        <begin position="277"/>
        <end position="298"/>
    </location>
</feature>
<evidence type="ECO:0000313" key="12">
    <source>
        <dbReference type="EMBL" id="NYT73207.1"/>
    </source>
</evidence>
<keyword evidence="6 12" id="KW-0067">ATP-binding</keyword>
<dbReference type="InterPro" id="IPR036640">
    <property type="entry name" value="ABC1_TM_sf"/>
</dbReference>
<keyword evidence="13" id="KW-1185">Reference proteome</keyword>
<dbReference type="PANTHER" id="PTHR43394:SF1">
    <property type="entry name" value="ATP-BINDING CASSETTE SUB-FAMILY B MEMBER 10, MITOCHONDRIAL"/>
    <property type="match status" value="1"/>
</dbReference>
<evidence type="ECO:0000256" key="5">
    <source>
        <dbReference type="ARBA" id="ARBA00022741"/>
    </source>
</evidence>
<evidence type="ECO:0000256" key="4">
    <source>
        <dbReference type="ARBA" id="ARBA00022692"/>
    </source>
</evidence>
<organism evidence="12 13">
    <name type="scientific">Vreelandella sedimenti</name>
    <dbReference type="NCBI Taxonomy" id="2729618"/>
    <lineage>
        <taxon>Bacteria</taxon>
        <taxon>Pseudomonadati</taxon>
        <taxon>Pseudomonadota</taxon>
        <taxon>Gammaproteobacteria</taxon>
        <taxon>Oceanospirillales</taxon>
        <taxon>Halomonadaceae</taxon>
        <taxon>Vreelandella</taxon>
    </lineage>
</organism>
<sequence length="620" mass="68760">MSPPPSESTSSPLSGFFGVFRYSRRALSLVWETSRWMMLGLALCTLVAGVLPAVAAWVGQLIVDGVVSAMEAHRSATDPNLLVSITPVLTLVGFEAVIIALIALAQRGLSAQQSLLRALLGQKVNVMILEKAGTLSLSQFEDSELYDQLTRARREASTRPLALVNKTFGLLQNAISLGSFGVLLVQFSPWALLILVAGALPVFISEAKFSGDAFRLFRWRSPQTRMQIYLETVLAREDSIKEVKLFGLEGLFLKRYRDIFTKLFAEDRRLTLRRESWGFLLGLLGTLAFYLAYGWVVIETIAGALTLGQMTMYLMVFKQGQAALSASLTAISGMYEDNLYLSNLYEYLEQPVEGENGTLTQGALPGDGLRFEHVSFSYPGGDSVLQDPVLHDISLHLCPGQSLALVGENGSGKTTLIKLLTRLYHPTQGRILLDGSDLRDWSTQALRERTGVIFQDFVRYQLQVGENLGVGDTHAFNDQERWQNAARHGMADEFITRMASGYQTQLGRWFKNGQELSGGQWQKIALSRAYMRENADILVLDEPTAAMDAAAEAEIFARFREHSRDKMAILISHRFSTVRSADLILVIDQGHIIERGTHEELLATAGRYAKLFQLQAAGYK</sequence>
<dbReference type="GO" id="GO:0016887">
    <property type="term" value="F:ATP hydrolysis activity"/>
    <property type="evidence" value="ECO:0007669"/>
    <property type="project" value="InterPro"/>
</dbReference>
<dbReference type="PROSITE" id="PS50893">
    <property type="entry name" value="ABC_TRANSPORTER_2"/>
    <property type="match status" value="1"/>
</dbReference>
<dbReference type="SUPFAM" id="SSF52540">
    <property type="entry name" value="P-loop containing nucleoside triphosphate hydrolases"/>
    <property type="match status" value="1"/>
</dbReference>
<evidence type="ECO:0000259" key="11">
    <source>
        <dbReference type="PROSITE" id="PS50929"/>
    </source>
</evidence>
<gene>
    <name evidence="12" type="ORF">HZU72_12315</name>
</gene>
<comment type="caution">
    <text evidence="12">The sequence shown here is derived from an EMBL/GenBank/DDBJ whole genome shotgun (WGS) entry which is preliminary data.</text>
</comment>
<dbReference type="InterPro" id="IPR039421">
    <property type="entry name" value="Type_1_exporter"/>
</dbReference>
<dbReference type="FunFam" id="3.40.50.300:FF:000221">
    <property type="entry name" value="Multidrug ABC transporter ATP-binding protein"/>
    <property type="match status" value="1"/>
</dbReference>
<evidence type="ECO:0000256" key="6">
    <source>
        <dbReference type="ARBA" id="ARBA00022840"/>
    </source>
</evidence>
<evidence type="ECO:0000256" key="2">
    <source>
        <dbReference type="ARBA" id="ARBA00022448"/>
    </source>
</evidence>
<keyword evidence="2" id="KW-0813">Transport</keyword>
<dbReference type="SUPFAM" id="SSF90123">
    <property type="entry name" value="ABC transporter transmembrane region"/>
    <property type="match status" value="1"/>
</dbReference>
<proteinExistence type="predicted"/>
<dbReference type="Gene3D" id="1.20.1560.10">
    <property type="entry name" value="ABC transporter type 1, transmembrane domain"/>
    <property type="match status" value="1"/>
</dbReference>
<dbReference type="Pfam" id="PF00005">
    <property type="entry name" value="ABC_tran"/>
    <property type="match status" value="1"/>
</dbReference>
<dbReference type="Gene3D" id="3.40.50.300">
    <property type="entry name" value="P-loop containing nucleotide triphosphate hydrolases"/>
    <property type="match status" value="1"/>
</dbReference>
<feature type="transmembrane region" description="Helical" evidence="9">
    <location>
        <begin position="36"/>
        <end position="62"/>
    </location>
</feature>
<dbReference type="RefSeq" id="WP_180092338.1">
    <property type="nucleotide sequence ID" value="NZ_CAXAZJ010000009.1"/>
</dbReference>
<evidence type="ECO:0000256" key="9">
    <source>
        <dbReference type="SAM" id="Phobius"/>
    </source>
</evidence>
<name>A0A7Z0SM31_9GAMM</name>
<keyword evidence="3" id="KW-1003">Cell membrane</keyword>
<dbReference type="Proteomes" id="UP000520876">
    <property type="component" value="Unassembled WGS sequence"/>
</dbReference>
<feature type="domain" description="ABC transporter" evidence="10">
    <location>
        <begin position="369"/>
        <end position="614"/>
    </location>
</feature>
<dbReference type="InterPro" id="IPR003593">
    <property type="entry name" value="AAA+_ATPase"/>
</dbReference>
<evidence type="ECO:0000256" key="1">
    <source>
        <dbReference type="ARBA" id="ARBA00004651"/>
    </source>
</evidence>
<dbReference type="EMBL" id="JACCGK010000010">
    <property type="protein sequence ID" value="NYT73207.1"/>
    <property type="molecule type" value="Genomic_DNA"/>
</dbReference>
<reference evidence="12 13" key="1">
    <citation type="submission" date="2020-07" db="EMBL/GenBank/DDBJ databases">
        <title>Halomonas sp. QX-2 draft genome sequence.</title>
        <authorList>
            <person name="Qiu X."/>
        </authorList>
    </citation>
    <scope>NUCLEOTIDE SEQUENCE [LARGE SCALE GENOMIC DNA]</scope>
    <source>
        <strain evidence="12 13">QX-2</strain>
    </source>
</reference>
<evidence type="ECO:0000256" key="7">
    <source>
        <dbReference type="ARBA" id="ARBA00022989"/>
    </source>
</evidence>
<dbReference type="AlphaFoldDB" id="A0A7Z0SM31"/>
<dbReference type="GO" id="GO:0005886">
    <property type="term" value="C:plasma membrane"/>
    <property type="evidence" value="ECO:0007669"/>
    <property type="project" value="UniProtKB-SubCell"/>
</dbReference>
<dbReference type="SMART" id="SM00382">
    <property type="entry name" value="AAA"/>
    <property type="match status" value="1"/>
</dbReference>
<accession>A0A7Z0SM31</accession>
<comment type="subcellular location">
    <subcellularLocation>
        <location evidence="1">Cell membrane</location>
        <topology evidence="1">Multi-pass membrane protein</topology>
    </subcellularLocation>
</comment>
<dbReference type="PANTHER" id="PTHR43394">
    <property type="entry name" value="ATP-DEPENDENT PERMEASE MDL1, MITOCHONDRIAL"/>
    <property type="match status" value="1"/>
</dbReference>
<keyword evidence="5" id="KW-0547">Nucleotide-binding</keyword>
<dbReference type="InterPro" id="IPR017871">
    <property type="entry name" value="ABC_transporter-like_CS"/>
</dbReference>
<evidence type="ECO:0000256" key="8">
    <source>
        <dbReference type="ARBA" id="ARBA00023136"/>
    </source>
</evidence>
<feature type="domain" description="ABC transmembrane type-1" evidence="11">
    <location>
        <begin position="39"/>
        <end position="336"/>
    </location>
</feature>
<protein>
    <submittedName>
        <fullName evidence="12">ABC transporter ATP-binding protein</fullName>
    </submittedName>
</protein>
<keyword evidence="8 9" id="KW-0472">Membrane</keyword>
<feature type="transmembrane region" description="Helical" evidence="9">
    <location>
        <begin position="190"/>
        <end position="209"/>
    </location>
</feature>
<dbReference type="PROSITE" id="PS50929">
    <property type="entry name" value="ABC_TM1F"/>
    <property type="match status" value="1"/>
</dbReference>
<keyword evidence="7 9" id="KW-1133">Transmembrane helix</keyword>
<dbReference type="InterPro" id="IPR011527">
    <property type="entry name" value="ABC1_TM_dom"/>
</dbReference>
<evidence type="ECO:0000256" key="3">
    <source>
        <dbReference type="ARBA" id="ARBA00022475"/>
    </source>
</evidence>
<evidence type="ECO:0000313" key="13">
    <source>
        <dbReference type="Proteomes" id="UP000520876"/>
    </source>
</evidence>
<keyword evidence="4 9" id="KW-0812">Transmembrane</keyword>
<feature type="transmembrane region" description="Helical" evidence="9">
    <location>
        <begin position="82"/>
        <end position="105"/>
    </location>
</feature>
<dbReference type="InterPro" id="IPR003439">
    <property type="entry name" value="ABC_transporter-like_ATP-bd"/>
</dbReference>
<dbReference type="InterPro" id="IPR027417">
    <property type="entry name" value="P-loop_NTPase"/>
</dbReference>
<dbReference type="GO" id="GO:0005524">
    <property type="term" value="F:ATP binding"/>
    <property type="evidence" value="ECO:0007669"/>
    <property type="project" value="UniProtKB-KW"/>
</dbReference>